<evidence type="ECO:0000256" key="4">
    <source>
        <dbReference type="ARBA" id="ARBA00022980"/>
    </source>
</evidence>
<dbReference type="GO" id="GO:0006412">
    <property type="term" value="P:translation"/>
    <property type="evidence" value="ECO:0007669"/>
    <property type="project" value="UniProtKB-UniRule"/>
</dbReference>
<keyword evidence="4 7" id="KW-0689">Ribosomal protein</keyword>
<dbReference type="Gene3D" id="3.30.420.100">
    <property type="match status" value="1"/>
</dbReference>
<evidence type="ECO:0000256" key="1">
    <source>
        <dbReference type="ARBA" id="ARBA00007116"/>
    </source>
</evidence>
<dbReference type="Pfam" id="PF00861">
    <property type="entry name" value="Ribosomal_L18p"/>
    <property type="match status" value="1"/>
</dbReference>
<dbReference type="AlphaFoldDB" id="A0A5C5VFP5"/>
<keyword evidence="2 7" id="KW-0699">rRNA-binding</keyword>
<dbReference type="FunFam" id="3.30.420.100:FF:000001">
    <property type="entry name" value="50S ribosomal protein L18"/>
    <property type="match status" value="1"/>
</dbReference>
<dbReference type="InterPro" id="IPR004389">
    <property type="entry name" value="Ribosomal_uL18_bac-type"/>
</dbReference>
<dbReference type="Proteomes" id="UP000316714">
    <property type="component" value="Unassembled WGS sequence"/>
</dbReference>
<name>A0A5C5VFP5_9BACT</name>
<reference evidence="8 9" key="1">
    <citation type="submission" date="2019-02" db="EMBL/GenBank/DDBJ databases">
        <title>Deep-cultivation of Planctomycetes and their phenomic and genomic characterization uncovers novel biology.</title>
        <authorList>
            <person name="Wiegand S."/>
            <person name="Jogler M."/>
            <person name="Boedeker C."/>
            <person name="Pinto D."/>
            <person name="Vollmers J."/>
            <person name="Rivas-Marin E."/>
            <person name="Kohn T."/>
            <person name="Peeters S.H."/>
            <person name="Heuer A."/>
            <person name="Rast P."/>
            <person name="Oberbeckmann S."/>
            <person name="Bunk B."/>
            <person name="Jeske O."/>
            <person name="Meyerdierks A."/>
            <person name="Storesund J.E."/>
            <person name="Kallscheuer N."/>
            <person name="Luecker S."/>
            <person name="Lage O.M."/>
            <person name="Pohl T."/>
            <person name="Merkel B.J."/>
            <person name="Hornburger P."/>
            <person name="Mueller R.-W."/>
            <person name="Bruemmer F."/>
            <person name="Labrenz M."/>
            <person name="Spormann A.M."/>
            <person name="Op Den Camp H."/>
            <person name="Overmann J."/>
            <person name="Amann R."/>
            <person name="Jetten M.S.M."/>
            <person name="Mascher T."/>
            <person name="Medema M.H."/>
            <person name="Devos D.P."/>
            <person name="Kaster A.-K."/>
            <person name="Ovreas L."/>
            <person name="Rohde M."/>
            <person name="Galperin M.Y."/>
            <person name="Jogler C."/>
        </authorList>
    </citation>
    <scope>NUCLEOTIDE SEQUENCE [LARGE SCALE GENOMIC DNA]</scope>
    <source>
        <strain evidence="8 9">KOR34</strain>
    </source>
</reference>
<gene>
    <name evidence="7 8" type="primary">rplR</name>
    <name evidence="8" type="ORF">KOR34_17070</name>
</gene>
<evidence type="ECO:0000313" key="8">
    <source>
        <dbReference type="EMBL" id="TWT36767.1"/>
    </source>
</evidence>
<accession>A0A5C5VFP5</accession>
<dbReference type="HAMAP" id="MF_01337_B">
    <property type="entry name" value="Ribosomal_uL18_B"/>
    <property type="match status" value="1"/>
</dbReference>
<evidence type="ECO:0000256" key="2">
    <source>
        <dbReference type="ARBA" id="ARBA00022730"/>
    </source>
</evidence>
<dbReference type="CDD" id="cd00432">
    <property type="entry name" value="Ribosomal_L18_L5e"/>
    <property type="match status" value="1"/>
</dbReference>
<evidence type="ECO:0000256" key="3">
    <source>
        <dbReference type="ARBA" id="ARBA00022884"/>
    </source>
</evidence>
<proteinExistence type="inferred from homology"/>
<evidence type="ECO:0000256" key="6">
    <source>
        <dbReference type="ARBA" id="ARBA00035197"/>
    </source>
</evidence>
<protein>
    <recommendedName>
        <fullName evidence="6 7">Large ribosomal subunit protein uL18</fullName>
    </recommendedName>
</protein>
<dbReference type="RefSeq" id="WP_146563943.1">
    <property type="nucleotide sequence ID" value="NZ_SIHJ01000001.1"/>
</dbReference>
<dbReference type="PANTHER" id="PTHR12899">
    <property type="entry name" value="39S RIBOSOMAL PROTEIN L18, MITOCHONDRIAL"/>
    <property type="match status" value="1"/>
</dbReference>
<dbReference type="GO" id="GO:0008097">
    <property type="term" value="F:5S rRNA binding"/>
    <property type="evidence" value="ECO:0007669"/>
    <property type="project" value="TreeGrafter"/>
</dbReference>
<dbReference type="EMBL" id="SIHJ01000001">
    <property type="protein sequence ID" value="TWT36767.1"/>
    <property type="molecule type" value="Genomic_DNA"/>
</dbReference>
<keyword evidence="3 7" id="KW-0694">RNA-binding</keyword>
<comment type="subunit">
    <text evidence="7">Part of the 50S ribosomal subunit; part of the 5S rRNA/L5/L18/L25 subcomplex. Contacts the 5S and 23S rRNAs.</text>
</comment>
<sequence>MDHCKAKGLQRKRRSFRVRKRLSGTAERPRLSVSRSHRNIAAQLIDDEAGKTIASASTLEKSLAGQIKYGGNRDAAAIVGKAIAERAAAAGVTTVCFDRGPFRFHGRVAELAGAAREAGLQF</sequence>
<evidence type="ECO:0000313" key="9">
    <source>
        <dbReference type="Proteomes" id="UP000316714"/>
    </source>
</evidence>
<dbReference type="GO" id="GO:0003735">
    <property type="term" value="F:structural constituent of ribosome"/>
    <property type="evidence" value="ECO:0007669"/>
    <property type="project" value="InterPro"/>
</dbReference>
<dbReference type="OrthoDB" id="9810939at2"/>
<dbReference type="GO" id="GO:0022625">
    <property type="term" value="C:cytosolic large ribosomal subunit"/>
    <property type="evidence" value="ECO:0007669"/>
    <property type="project" value="TreeGrafter"/>
</dbReference>
<comment type="caution">
    <text evidence="8">The sequence shown here is derived from an EMBL/GenBank/DDBJ whole genome shotgun (WGS) entry which is preliminary data.</text>
</comment>
<dbReference type="InterPro" id="IPR057268">
    <property type="entry name" value="Ribosomal_L18"/>
</dbReference>
<dbReference type="NCBIfam" id="TIGR00060">
    <property type="entry name" value="L18_bact"/>
    <property type="match status" value="1"/>
</dbReference>
<comment type="function">
    <text evidence="7">This is one of the proteins that bind and probably mediate the attachment of the 5S RNA into the large ribosomal subunit, where it forms part of the central protuberance.</text>
</comment>
<dbReference type="InterPro" id="IPR005484">
    <property type="entry name" value="Ribosomal_uL18_bac/plant/anim"/>
</dbReference>
<comment type="similarity">
    <text evidence="1 7">Belongs to the universal ribosomal protein uL18 family.</text>
</comment>
<dbReference type="SUPFAM" id="SSF53137">
    <property type="entry name" value="Translational machinery components"/>
    <property type="match status" value="1"/>
</dbReference>
<evidence type="ECO:0000256" key="7">
    <source>
        <dbReference type="HAMAP-Rule" id="MF_01337"/>
    </source>
</evidence>
<keyword evidence="9" id="KW-1185">Reference proteome</keyword>
<dbReference type="PANTHER" id="PTHR12899:SF3">
    <property type="entry name" value="LARGE RIBOSOMAL SUBUNIT PROTEIN UL18M"/>
    <property type="match status" value="1"/>
</dbReference>
<keyword evidence="5 7" id="KW-0687">Ribonucleoprotein</keyword>
<evidence type="ECO:0000256" key="5">
    <source>
        <dbReference type="ARBA" id="ARBA00023274"/>
    </source>
</evidence>
<organism evidence="8 9">
    <name type="scientific">Posidoniimonas corsicana</name>
    <dbReference type="NCBI Taxonomy" id="1938618"/>
    <lineage>
        <taxon>Bacteria</taxon>
        <taxon>Pseudomonadati</taxon>
        <taxon>Planctomycetota</taxon>
        <taxon>Planctomycetia</taxon>
        <taxon>Pirellulales</taxon>
        <taxon>Lacipirellulaceae</taxon>
        <taxon>Posidoniimonas</taxon>
    </lineage>
</organism>